<evidence type="ECO:0000256" key="1">
    <source>
        <dbReference type="SAM" id="MobiDB-lite"/>
    </source>
</evidence>
<gene>
    <name evidence="2" type="ORF">CTOB1V02_LOCUS8229</name>
</gene>
<dbReference type="PANTHER" id="PTHR14633">
    <property type="entry name" value="LITTLE ELONGATION COMPLEX SUBUNIT 2"/>
    <property type="match status" value="1"/>
</dbReference>
<proteinExistence type="predicted"/>
<sequence>MPRLKIPTFSKKKKKATCGKCGKLGTTAQTHCDRCHQHHSSNDPCSQVPDLTAIEIVSSPANSDTDENRSLPPSSQAPSNDKFEQLRNVLPRFYQPVDRIAVDAAALIPAPARLAPGPILLAMGSIPALIPPDVTRLIRFVPGQKGRSFIERLSQRFPSGSYASSDIKQPVSKDANVSVLLEEIKENHAPDVVLTPSVFRQLLTLTLRNAENWKIPVEIREIGGRHVVLFDSSLPPPSITRPAIQALYMKKAVETFFTPQLRRPEAPKAQAQVPKNDGLTPEQKRREKNRRKKETKKLKKESFLFGGGEDKQSGCAKQGAMEKEEEEARGKEDEARGKEDERRSRFSLVEVKISNLGAQNKERWRRKKMKREEKKMKREEKKMEERGIKGRIQRQKKKKRNLDVPSVPPKGMQGSDVAVTIAPAKRKKRESNRHPREQRGYGSSGYHRSRSYLEMDAPPDASGGMNLLASGGMNLLASGGMNLLDLKKKRIVTNSMAEFTMTSGWKFSEEERLAEERVLTELPAECWHRLQPPPAGQNVVYKLWRLSRQGHDSLNLIFRERVHAMQWETSQPDVRTIITPTFFSSKLEHQMFYGVETLSMLEALKEWTYLFLHPDSKVIRIRVDPNSNELVMLESVDQAGVEKCLNNPHPLSEIPEIFNPQQSLKMVSSLLLRLRKLTPGQYLLSFSVKDRALGIHRGVPTPPGFGASLDLHALYNPKDPVREAPLLPHENVPWRPVDTEVLSPFQKLYNRIPATFHPCPNRGSMAMADQKSRQRQKELENRKLGLDPRGNPLKKFRGRGGGGGGGRGGRGGPSGGGGRGGGIQRVDTDSQATLIY</sequence>
<accession>A0A7R8ZNG0</accession>
<feature type="compositionally biased region" description="Basic residues" evidence="1">
    <location>
        <begin position="286"/>
        <end position="299"/>
    </location>
</feature>
<dbReference type="OrthoDB" id="6361816at2759"/>
<evidence type="ECO:0000313" key="2">
    <source>
        <dbReference type="EMBL" id="CAD7230370.1"/>
    </source>
</evidence>
<feature type="compositionally biased region" description="Gly residues" evidence="1">
    <location>
        <begin position="799"/>
        <end position="823"/>
    </location>
</feature>
<dbReference type="GO" id="GO:0045945">
    <property type="term" value="P:positive regulation of transcription by RNA polymerase III"/>
    <property type="evidence" value="ECO:0007669"/>
    <property type="project" value="TreeGrafter"/>
</dbReference>
<feature type="compositionally biased region" description="Basic and acidic residues" evidence="1">
    <location>
        <begin position="770"/>
        <end position="786"/>
    </location>
</feature>
<dbReference type="InterPro" id="IPR019535">
    <property type="entry name" value="ICE2_C"/>
</dbReference>
<feature type="non-terminal residue" evidence="2">
    <location>
        <position position="836"/>
    </location>
</feature>
<feature type="region of interest" description="Disordered" evidence="1">
    <location>
        <begin position="361"/>
        <end position="447"/>
    </location>
</feature>
<feature type="region of interest" description="Disordered" evidence="1">
    <location>
        <begin position="60"/>
        <end position="81"/>
    </location>
</feature>
<dbReference type="GO" id="GO:0042796">
    <property type="term" value="P:snRNA transcription by RNA polymerase III"/>
    <property type="evidence" value="ECO:0007669"/>
    <property type="project" value="TreeGrafter"/>
</dbReference>
<dbReference type="GO" id="GO:0008023">
    <property type="term" value="C:transcription elongation factor complex"/>
    <property type="evidence" value="ECO:0007669"/>
    <property type="project" value="InterPro"/>
</dbReference>
<organism evidence="2">
    <name type="scientific">Cyprideis torosa</name>
    <dbReference type="NCBI Taxonomy" id="163714"/>
    <lineage>
        <taxon>Eukaryota</taxon>
        <taxon>Metazoa</taxon>
        <taxon>Ecdysozoa</taxon>
        <taxon>Arthropoda</taxon>
        <taxon>Crustacea</taxon>
        <taxon>Oligostraca</taxon>
        <taxon>Ostracoda</taxon>
        <taxon>Podocopa</taxon>
        <taxon>Podocopida</taxon>
        <taxon>Cytherocopina</taxon>
        <taxon>Cytheroidea</taxon>
        <taxon>Cytherideidae</taxon>
        <taxon>Cyprideis</taxon>
    </lineage>
</organism>
<protein>
    <submittedName>
        <fullName evidence="2">Uncharacterized protein</fullName>
    </submittedName>
</protein>
<dbReference type="GO" id="GO:0042795">
    <property type="term" value="P:snRNA transcription by RNA polymerase II"/>
    <property type="evidence" value="ECO:0007669"/>
    <property type="project" value="TreeGrafter"/>
</dbReference>
<name>A0A7R8ZNG0_9CRUS</name>
<dbReference type="Pfam" id="PF10505">
    <property type="entry name" value="NARG2_C"/>
    <property type="match status" value="1"/>
</dbReference>
<dbReference type="PANTHER" id="PTHR14633:SF3">
    <property type="entry name" value="LITTLE ELONGATION COMPLEX SUBUNIT 2"/>
    <property type="match status" value="1"/>
</dbReference>
<feature type="compositionally biased region" description="Basic and acidic residues" evidence="1">
    <location>
        <begin position="370"/>
        <end position="388"/>
    </location>
</feature>
<feature type="region of interest" description="Disordered" evidence="1">
    <location>
        <begin position="262"/>
        <end position="343"/>
    </location>
</feature>
<feature type="compositionally biased region" description="Basic residues" evidence="1">
    <location>
        <begin position="389"/>
        <end position="400"/>
    </location>
</feature>
<reference evidence="2" key="1">
    <citation type="submission" date="2020-11" db="EMBL/GenBank/DDBJ databases">
        <authorList>
            <person name="Tran Van P."/>
        </authorList>
    </citation>
    <scope>NUCLEOTIDE SEQUENCE</scope>
</reference>
<feature type="region of interest" description="Disordered" evidence="1">
    <location>
        <begin position="759"/>
        <end position="836"/>
    </location>
</feature>
<feature type="compositionally biased region" description="Basic and acidic residues" evidence="1">
    <location>
        <begin position="320"/>
        <end position="343"/>
    </location>
</feature>
<dbReference type="AlphaFoldDB" id="A0A7R8ZNG0"/>
<dbReference type="EMBL" id="OB662638">
    <property type="protein sequence ID" value="CAD7230370.1"/>
    <property type="molecule type" value="Genomic_DNA"/>
</dbReference>